<reference evidence="2" key="1">
    <citation type="submission" date="2022-05" db="EMBL/GenBank/DDBJ databases">
        <title>Novel bacterial taxa in a minimal lignocellulolytic consortium and its capacity to transform plastics disclosed by genome-resolved metagenomics.</title>
        <authorList>
            <person name="Rodriguez C.A.D."/>
            <person name="Diaz-Garcia L."/>
            <person name="Herrera K."/>
            <person name="Tarazona N.A."/>
            <person name="Sproer C."/>
            <person name="Overmann J."/>
            <person name="Jimenez D.J."/>
        </authorList>
    </citation>
    <scope>NUCLEOTIDE SEQUENCE</scope>
    <source>
        <strain evidence="2">MAG5</strain>
    </source>
</reference>
<protein>
    <recommendedName>
        <fullName evidence="4">Shikimate kinase</fullName>
    </recommendedName>
</protein>
<dbReference type="InterPro" id="IPR027417">
    <property type="entry name" value="P-loop_NTPase"/>
</dbReference>
<dbReference type="SUPFAM" id="SSF52540">
    <property type="entry name" value="P-loop containing nucleoside triphosphate hydrolases"/>
    <property type="match status" value="1"/>
</dbReference>
<keyword evidence="1" id="KW-1133">Transmembrane helix</keyword>
<dbReference type="PANTHER" id="PTHR37816">
    <property type="entry name" value="YALI0E33011P"/>
    <property type="match status" value="1"/>
</dbReference>
<keyword evidence="1" id="KW-0812">Transmembrane</keyword>
<dbReference type="InterPro" id="IPR052922">
    <property type="entry name" value="Cytidylate_Kinase-2"/>
</dbReference>
<dbReference type="KEGG" id="plig:NAG76_18570"/>
<dbReference type="Proteomes" id="UP001056756">
    <property type="component" value="Chromosome"/>
</dbReference>
<accession>A0A9J6ZCR5</accession>
<evidence type="ECO:0008006" key="4">
    <source>
        <dbReference type="Google" id="ProtNLM"/>
    </source>
</evidence>
<organism evidence="2 3">
    <name type="scientific">Candidatus Pristimantibacillus lignocellulolyticus</name>
    <dbReference type="NCBI Taxonomy" id="2994561"/>
    <lineage>
        <taxon>Bacteria</taxon>
        <taxon>Bacillati</taxon>
        <taxon>Bacillota</taxon>
        <taxon>Bacilli</taxon>
        <taxon>Bacillales</taxon>
        <taxon>Paenibacillaceae</taxon>
        <taxon>Candidatus Pristimantibacillus</taxon>
    </lineage>
</organism>
<evidence type="ECO:0000256" key="1">
    <source>
        <dbReference type="SAM" id="Phobius"/>
    </source>
</evidence>
<dbReference type="PANTHER" id="PTHR37816:SF2">
    <property type="entry name" value="DNA TOPOLOGY MODULATION PROTEIN FLAR-RELATED PROTEIN"/>
    <property type="match status" value="1"/>
</dbReference>
<evidence type="ECO:0000313" key="3">
    <source>
        <dbReference type="Proteomes" id="UP001056756"/>
    </source>
</evidence>
<dbReference type="AlphaFoldDB" id="A0A9J6ZCR5"/>
<name>A0A9J6ZCR5_9BACL</name>
<dbReference type="Gene3D" id="3.40.50.300">
    <property type="entry name" value="P-loop containing nucleotide triphosphate hydrolases"/>
    <property type="match status" value="1"/>
</dbReference>
<sequence>MHYYNKSLLTPNGRRKDLINRIHILGVSCSGTSTLAKAMADRDGYQHFDIDDYYWLPAEVAFTKVRAIEDRVNLLQKSLQSHSKWVLSGSLCGWGDIFIPYFNLVIYISIPKDIRMIV</sequence>
<dbReference type="EMBL" id="CP097899">
    <property type="protein sequence ID" value="URN93812.1"/>
    <property type="molecule type" value="Genomic_DNA"/>
</dbReference>
<proteinExistence type="predicted"/>
<gene>
    <name evidence="2" type="ORF">NAG76_18570</name>
</gene>
<feature type="transmembrane region" description="Helical" evidence="1">
    <location>
        <begin position="85"/>
        <end position="110"/>
    </location>
</feature>
<keyword evidence="1" id="KW-0472">Membrane</keyword>
<evidence type="ECO:0000313" key="2">
    <source>
        <dbReference type="EMBL" id="URN93812.1"/>
    </source>
</evidence>